<gene>
    <name evidence="1" type="ORF">LDCGVIBL_CDS0156</name>
</gene>
<proteinExistence type="predicted"/>
<organism evidence="1">
    <name type="scientific">Rhizobium phage LG08</name>
    <dbReference type="NCBI Taxonomy" id="3129229"/>
    <lineage>
        <taxon>Viruses</taxon>
        <taxon>Duplodnaviria</taxon>
        <taxon>Heunggongvirae</taxon>
        <taxon>Uroviricota</taxon>
        <taxon>Caudoviricetes</taxon>
    </lineage>
</organism>
<sequence length="69" mass="8068">MSEFPKTPSEFLAYYLRHGSLRTATILELAKDRGSKPEDVRKEIQNGFDKGKYTFDENLKVTLERWTDV</sequence>
<dbReference type="EMBL" id="PP429226">
    <property type="protein sequence ID" value="XCI77514.1"/>
    <property type="molecule type" value="Genomic_DNA"/>
</dbReference>
<evidence type="ECO:0000313" key="1">
    <source>
        <dbReference type="EMBL" id="XCI77514.1"/>
    </source>
</evidence>
<protein>
    <submittedName>
        <fullName evidence="1">Uncharacterized protein</fullName>
    </submittedName>
</protein>
<reference evidence="1" key="1">
    <citation type="submission" date="2024-03" db="EMBL/GenBank/DDBJ databases">
        <authorList>
            <person name="Chantapakul B."/>
            <person name="Wang S."/>
        </authorList>
    </citation>
    <scope>NUCLEOTIDE SEQUENCE</scope>
</reference>
<accession>A0AAU8HYL0</accession>
<name>A0AAU8HYL0_9CAUD</name>